<keyword evidence="4" id="KW-1185">Reference proteome</keyword>
<dbReference type="Gene3D" id="3.10.180.10">
    <property type="entry name" value="2,3-Dihydroxybiphenyl 1,2-Dioxygenase, domain 1"/>
    <property type="match status" value="1"/>
</dbReference>
<protein>
    <recommendedName>
        <fullName evidence="2">VOC domain-containing protein</fullName>
    </recommendedName>
</protein>
<evidence type="ECO:0000313" key="4">
    <source>
        <dbReference type="Proteomes" id="UP000766629"/>
    </source>
</evidence>
<evidence type="ECO:0000313" key="3">
    <source>
        <dbReference type="EMBL" id="MBY6141849.1"/>
    </source>
</evidence>
<dbReference type="PROSITE" id="PS51819">
    <property type="entry name" value="VOC"/>
    <property type="match status" value="1"/>
</dbReference>
<dbReference type="Proteomes" id="UP000766629">
    <property type="component" value="Unassembled WGS sequence"/>
</dbReference>
<dbReference type="RefSeq" id="WP_222509797.1">
    <property type="nucleotide sequence ID" value="NZ_JAHVJA010000014.1"/>
</dbReference>
<dbReference type="EMBL" id="JAHVJA010000014">
    <property type="protein sequence ID" value="MBY6141849.1"/>
    <property type="molecule type" value="Genomic_DNA"/>
</dbReference>
<feature type="domain" description="VOC" evidence="2">
    <location>
        <begin position="29"/>
        <end position="142"/>
    </location>
</feature>
<keyword evidence="1" id="KW-0732">Signal</keyword>
<dbReference type="InterPro" id="IPR037523">
    <property type="entry name" value="VOC_core"/>
</dbReference>
<dbReference type="Pfam" id="PF00903">
    <property type="entry name" value="Glyoxalase"/>
    <property type="match status" value="1"/>
</dbReference>
<evidence type="ECO:0000259" key="2">
    <source>
        <dbReference type="PROSITE" id="PS51819"/>
    </source>
</evidence>
<dbReference type="InterPro" id="IPR004360">
    <property type="entry name" value="Glyas_Fos-R_dOase_dom"/>
</dbReference>
<organism evidence="3 4">
    <name type="scientific">Leisingera daeponensis</name>
    <dbReference type="NCBI Taxonomy" id="405746"/>
    <lineage>
        <taxon>Bacteria</taxon>
        <taxon>Pseudomonadati</taxon>
        <taxon>Pseudomonadota</taxon>
        <taxon>Alphaproteobacteria</taxon>
        <taxon>Rhodobacterales</taxon>
        <taxon>Roseobacteraceae</taxon>
        <taxon>Leisingera</taxon>
    </lineage>
</organism>
<dbReference type="InterPro" id="IPR029068">
    <property type="entry name" value="Glyas_Bleomycin-R_OHBP_Dase"/>
</dbReference>
<name>A0ABS7NME4_9RHOB</name>
<evidence type="ECO:0000256" key="1">
    <source>
        <dbReference type="SAM" id="SignalP"/>
    </source>
</evidence>
<feature type="signal peptide" evidence="1">
    <location>
        <begin position="1"/>
        <end position="21"/>
    </location>
</feature>
<feature type="chain" id="PRO_5047173709" description="VOC domain-containing protein" evidence="1">
    <location>
        <begin position="22"/>
        <end position="145"/>
    </location>
</feature>
<dbReference type="SUPFAM" id="SSF54593">
    <property type="entry name" value="Glyoxalase/Bleomycin resistance protein/Dihydroxybiphenyl dioxygenase"/>
    <property type="match status" value="1"/>
</dbReference>
<gene>
    <name evidence="3" type="ORF">KUV26_20630</name>
</gene>
<accession>A0ABS7NME4</accession>
<proteinExistence type="predicted"/>
<comment type="caution">
    <text evidence="3">The sequence shown here is derived from an EMBL/GenBank/DDBJ whole genome shotgun (WGS) entry which is preliminary data.</text>
</comment>
<sequence>MKTVCALALSAYLAGSIGVQAQNATSQDAILAMGAYVPTDDMPSSEQFYRTLFDRQPVIQLDDFIAFDIAEGWFAIVSRERYAPDAVPGTGAVPYLQSGNLVTLQARIAQAGGTVPEIIEEPGIHLLKISDPNGQSIEFFMLTSR</sequence>
<reference evidence="3 4" key="1">
    <citation type="submission" date="2021-06" db="EMBL/GenBank/DDBJ databases">
        <title>50 bacteria genomes isolated from Dapeng, Shenzhen, China.</title>
        <authorList>
            <person name="Zheng W."/>
            <person name="Yu S."/>
            <person name="Huang Y."/>
        </authorList>
    </citation>
    <scope>NUCLEOTIDE SEQUENCE [LARGE SCALE GENOMIC DNA]</scope>
    <source>
        <strain evidence="3 4">DP1N14-2</strain>
    </source>
</reference>